<organism evidence="1 2">
    <name type="scientific">Thiohalospira halophila DSM 15071</name>
    <dbReference type="NCBI Taxonomy" id="1123397"/>
    <lineage>
        <taxon>Bacteria</taxon>
        <taxon>Pseudomonadati</taxon>
        <taxon>Pseudomonadota</taxon>
        <taxon>Gammaproteobacteria</taxon>
        <taxon>Thiohalospirales</taxon>
        <taxon>Thiohalospiraceae</taxon>
        <taxon>Thiohalospira</taxon>
    </lineage>
</organism>
<keyword evidence="2" id="KW-1185">Reference proteome</keyword>
<sequence>MNQEELNDRCIKLLRSQGVQNQMWHPRMFWEVGALDNPTSQDLTRPKVDLSELEVMLATAANEPSLCRDEVNARRPGRAEFIERHIRRGERPLLEHAG</sequence>
<gene>
    <name evidence="1" type="ORF">SAMN05660831_02195</name>
</gene>
<dbReference type="OrthoDB" id="5296090at2"/>
<dbReference type="RefSeq" id="WP_093428825.1">
    <property type="nucleotide sequence ID" value="NZ_FOMJ01000008.1"/>
</dbReference>
<reference evidence="1 2" key="1">
    <citation type="submission" date="2016-10" db="EMBL/GenBank/DDBJ databases">
        <authorList>
            <person name="de Groot N.N."/>
        </authorList>
    </citation>
    <scope>NUCLEOTIDE SEQUENCE [LARGE SCALE GENOMIC DNA]</scope>
    <source>
        <strain evidence="1 2">HL3</strain>
    </source>
</reference>
<dbReference type="Proteomes" id="UP000198611">
    <property type="component" value="Unassembled WGS sequence"/>
</dbReference>
<protein>
    <submittedName>
        <fullName evidence="1">Uncharacterized protein</fullName>
    </submittedName>
</protein>
<accession>A0A1I1UT56</accession>
<evidence type="ECO:0000313" key="1">
    <source>
        <dbReference type="EMBL" id="SFD73956.1"/>
    </source>
</evidence>
<dbReference type="AlphaFoldDB" id="A0A1I1UT56"/>
<proteinExistence type="predicted"/>
<dbReference type="EMBL" id="FOMJ01000008">
    <property type="protein sequence ID" value="SFD73956.1"/>
    <property type="molecule type" value="Genomic_DNA"/>
</dbReference>
<name>A0A1I1UT56_9GAMM</name>
<evidence type="ECO:0000313" key="2">
    <source>
        <dbReference type="Proteomes" id="UP000198611"/>
    </source>
</evidence>